<keyword evidence="2" id="KW-1185">Reference proteome</keyword>
<comment type="caution">
    <text evidence="1">The sequence shown here is derived from an EMBL/GenBank/DDBJ whole genome shotgun (WGS) entry which is preliminary data.</text>
</comment>
<dbReference type="EMBL" id="JBHLXP010000003">
    <property type="protein sequence ID" value="MFC0049364.1"/>
    <property type="molecule type" value="Genomic_DNA"/>
</dbReference>
<evidence type="ECO:0000313" key="2">
    <source>
        <dbReference type="Proteomes" id="UP001589813"/>
    </source>
</evidence>
<accession>A0ABV6BER5</accession>
<dbReference type="PANTHER" id="PTHR39166">
    <property type="entry name" value="BLL1166 PROTEIN"/>
    <property type="match status" value="1"/>
</dbReference>
<dbReference type="RefSeq" id="WP_377245053.1">
    <property type="nucleotide sequence ID" value="NZ_JBHLXP010000003.1"/>
</dbReference>
<name>A0ABV6BER5_9GAMM</name>
<evidence type="ECO:0000313" key="1">
    <source>
        <dbReference type="EMBL" id="MFC0049364.1"/>
    </source>
</evidence>
<dbReference type="Pfam" id="PF06042">
    <property type="entry name" value="NTP_transf_6"/>
    <property type="match status" value="1"/>
</dbReference>
<protein>
    <submittedName>
        <fullName evidence="1">Nucleotidyltransferase family protein</fullName>
    </submittedName>
</protein>
<proteinExistence type="predicted"/>
<gene>
    <name evidence="1" type="ORF">ACFFJP_13795</name>
</gene>
<dbReference type="Proteomes" id="UP001589813">
    <property type="component" value="Unassembled WGS sequence"/>
</dbReference>
<dbReference type="InterPro" id="IPR009267">
    <property type="entry name" value="NTP_transf_6"/>
</dbReference>
<organism evidence="1 2">
    <name type="scientific">Rheinheimera tilapiae</name>
    <dbReference type="NCBI Taxonomy" id="875043"/>
    <lineage>
        <taxon>Bacteria</taxon>
        <taxon>Pseudomonadati</taxon>
        <taxon>Pseudomonadota</taxon>
        <taxon>Gammaproteobacteria</taxon>
        <taxon>Chromatiales</taxon>
        <taxon>Chromatiaceae</taxon>
        <taxon>Rheinheimera</taxon>
    </lineage>
</organism>
<sequence length="187" mass="21580">MDEWQTKTAALLQADPWRMACLRAVRAQQLPDWYLAAGFLRNAIWDAVHQLPQTPLNDIDLVFFDPAELSTARETQLEQQLAAQFRGQCFEVRNQARMHLKHGHSPYQHCGDGVRRWVELPTCVGVRLLDDDSLAFFAPFGLALNWSLQVAINPDFPRPEVFAERVAAKRWLQLWPQLQINLESNNF</sequence>
<dbReference type="PANTHER" id="PTHR39166:SF1">
    <property type="entry name" value="BLL1166 PROTEIN"/>
    <property type="match status" value="1"/>
</dbReference>
<reference evidence="1 2" key="1">
    <citation type="submission" date="2024-09" db="EMBL/GenBank/DDBJ databases">
        <authorList>
            <person name="Sun Q."/>
            <person name="Mori K."/>
        </authorList>
    </citation>
    <scope>NUCLEOTIDE SEQUENCE [LARGE SCALE GENOMIC DNA]</scope>
    <source>
        <strain evidence="1 2">KCTC 23315</strain>
    </source>
</reference>